<keyword evidence="2" id="KW-1185">Reference proteome</keyword>
<gene>
    <name evidence="1" type="ORF">DSCA_31970</name>
</gene>
<dbReference type="EMBL" id="AP021874">
    <property type="protein sequence ID" value="BBO69267.1"/>
    <property type="molecule type" value="Genomic_DNA"/>
</dbReference>
<dbReference type="Proteomes" id="UP000427906">
    <property type="component" value="Chromosome"/>
</dbReference>
<evidence type="ECO:0000313" key="1">
    <source>
        <dbReference type="EMBL" id="BBO69267.1"/>
    </source>
</evidence>
<protein>
    <submittedName>
        <fullName evidence="1">Uncharacterized protein</fullName>
    </submittedName>
</protein>
<dbReference type="KEGG" id="dalk:DSCA_31970"/>
<name>A0A5K7YX50_9BACT</name>
<accession>A0A5K7YX50</accession>
<proteinExistence type="predicted"/>
<organism evidence="1 2">
    <name type="scientific">Desulfosarcina alkanivorans</name>
    <dbReference type="NCBI Taxonomy" id="571177"/>
    <lineage>
        <taxon>Bacteria</taxon>
        <taxon>Pseudomonadati</taxon>
        <taxon>Thermodesulfobacteriota</taxon>
        <taxon>Desulfobacteria</taxon>
        <taxon>Desulfobacterales</taxon>
        <taxon>Desulfosarcinaceae</taxon>
        <taxon>Desulfosarcina</taxon>
    </lineage>
</organism>
<evidence type="ECO:0000313" key="2">
    <source>
        <dbReference type="Proteomes" id="UP000427906"/>
    </source>
</evidence>
<reference evidence="1 2" key="1">
    <citation type="submission" date="2019-11" db="EMBL/GenBank/DDBJ databases">
        <title>Comparative genomics of hydrocarbon-degrading Desulfosarcina strains.</title>
        <authorList>
            <person name="Watanabe M."/>
            <person name="Kojima H."/>
            <person name="Fukui M."/>
        </authorList>
    </citation>
    <scope>NUCLEOTIDE SEQUENCE [LARGE SCALE GENOMIC DNA]</scope>
    <source>
        <strain evidence="1 2">PL12</strain>
    </source>
</reference>
<dbReference type="AlphaFoldDB" id="A0A5K7YX50"/>
<sequence length="49" mass="5125">MAVSVWQVLSAPAGGGEKNLGTYLDYAKNNAADVLSGRQNPTPSESFDP</sequence>